<sequence length="575" mass="66643">MEKRPPSNATSDANMSQIKVFLEDEFRTELIMQQRHLKNLSRTLSQQLQETGKRQKEKLVELEKKIILSTHAQQEPSFKKQLNHKTVVKRRSFSDHHRPREKLNSPSSACLTSKKLKRSTVGTSKQSATETQQCERVSLLKTTQTHQEENAVAECQRKFTALPVPSHVTRPLFQEMKELKDKERKECQEQRKTFLLSLQKPFSFQVRENGKMEKLVAKMNRLTQEETDKAASVKKSVQNKSTFIKMEKDSQDRDQEAQQEVCRPVQDQKSVQKGMPVVCSSPKHRAADRTKKEKLGFLDEQPSFHPRINQQVPDFDRLHKALQTEVLRNSQSKEGTKCQPFYLRTSALPQRQKIISPETSQEPKISHLNRSRSLGALTSLSTDTLPTYITDAARRRSMAIRKSQELRHSKEQESEDWFKKYQLRSQAMRRNVGLHAKSLDSNHGLKKGFKEKLRKHMMADQQRMREYSKELQEMKTRVSERPFLFEQLKQKNARALAEQTYRNTLKKAGVTERFVEEKGAAVEESPMSSGLEGDSDDNDLSNDNYIQSREENVDDGEKIEDVDEESVKSRGEEMP</sequence>
<dbReference type="Ensembl" id="ENSCSET00000000498.1">
    <property type="protein sequence ID" value="ENSCSEP00000000472.1"/>
    <property type="gene ID" value="ENSCSEG00000000338.1"/>
</dbReference>
<organism evidence="5 6">
    <name type="scientific">Cynoglossus semilaevis</name>
    <name type="common">Tongue sole</name>
    <dbReference type="NCBI Taxonomy" id="244447"/>
    <lineage>
        <taxon>Eukaryota</taxon>
        <taxon>Metazoa</taxon>
        <taxon>Chordata</taxon>
        <taxon>Craniata</taxon>
        <taxon>Vertebrata</taxon>
        <taxon>Euteleostomi</taxon>
        <taxon>Actinopterygii</taxon>
        <taxon>Neopterygii</taxon>
        <taxon>Teleostei</taxon>
        <taxon>Neoteleostei</taxon>
        <taxon>Acanthomorphata</taxon>
        <taxon>Carangaria</taxon>
        <taxon>Pleuronectiformes</taxon>
        <taxon>Pleuronectoidei</taxon>
        <taxon>Cynoglossidae</taxon>
        <taxon>Cynoglossinae</taxon>
        <taxon>Cynoglossus</taxon>
    </lineage>
</organism>
<feature type="region of interest" description="Disordered" evidence="4">
    <location>
        <begin position="243"/>
        <end position="267"/>
    </location>
</feature>
<dbReference type="InterPro" id="IPR051655">
    <property type="entry name" value="FAM161"/>
</dbReference>
<feature type="coiled-coil region" evidence="3">
    <location>
        <begin position="450"/>
        <end position="477"/>
    </location>
</feature>
<proteinExistence type="inferred from homology"/>
<evidence type="ECO:0000256" key="3">
    <source>
        <dbReference type="SAM" id="Coils"/>
    </source>
</evidence>
<keyword evidence="6" id="KW-1185">Reference proteome</keyword>
<evidence type="ECO:0000256" key="2">
    <source>
        <dbReference type="ARBA" id="ARBA00023054"/>
    </source>
</evidence>
<dbReference type="OrthoDB" id="2150121at2759"/>
<dbReference type="GO" id="GO:0005929">
    <property type="term" value="C:cilium"/>
    <property type="evidence" value="ECO:0007669"/>
    <property type="project" value="TreeGrafter"/>
</dbReference>
<evidence type="ECO:0000313" key="6">
    <source>
        <dbReference type="Proteomes" id="UP000265120"/>
    </source>
</evidence>
<dbReference type="STRING" id="244447.ENSCSEP00000000472"/>
<dbReference type="Proteomes" id="UP000265120">
    <property type="component" value="Chromosome 1"/>
</dbReference>
<feature type="compositionally biased region" description="Acidic residues" evidence="4">
    <location>
        <begin position="552"/>
        <end position="564"/>
    </location>
</feature>
<keyword evidence="2 3" id="KW-0175">Coiled coil</keyword>
<dbReference type="OMA" id="KCQAMHK"/>
<dbReference type="GeneID" id="103397056"/>
<evidence type="ECO:0000256" key="1">
    <source>
        <dbReference type="ARBA" id="ARBA00006663"/>
    </source>
</evidence>
<dbReference type="PANTHER" id="PTHR21501:SF4">
    <property type="entry name" value="PROTEIN FAM161B"/>
    <property type="match status" value="1"/>
</dbReference>
<comment type="similarity">
    <text evidence="1">Belongs to the FAM161 family.</text>
</comment>
<reference evidence="5" key="3">
    <citation type="submission" date="2025-09" db="UniProtKB">
        <authorList>
            <consortium name="Ensembl"/>
        </authorList>
    </citation>
    <scope>IDENTIFICATION</scope>
</reference>
<dbReference type="GeneTree" id="ENSGT00940000159998"/>
<dbReference type="AlphaFoldDB" id="A0A3P8UDI5"/>
<feature type="compositionally biased region" description="Basic and acidic residues" evidence="4">
    <location>
        <begin position="245"/>
        <end position="256"/>
    </location>
</feature>
<evidence type="ECO:0000256" key="4">
    <source>
        <dbReference type="SAM" id="MobiDB-lite"/>
    </source>
</evidence>
<dbReference type="InParanoid" id="A0A3P8UDI5"/>
<dbReference type="InterPro" id="IPR019579">
    <property type="entry name" value="FAM161A/B"/>
</dbReference>
<reference evidence="5" key="2">
    <citation type="submission" date="2025-08" db="UniProtKB">
        <authorList>
            <consortium name="Ensembl"/>
        </authorList>
    </citation>
    <scope>IDENTIFICATION</scope>
</reference>
<dbReference type="PANTHER" id="PTHR21501">
    <property type="entry name" value="PROTEIN FAM-161"/>
    <property type="match status" value="1"/>
</dbReference>
<dbReference type="RefSeq" id="XP_024913424.1">
    <property type="nucleotide sequence ID" value="XM_025057656.1"/>
</dbReference>
<feature type="region of interest" description="Disordered" evidence="4">
    <location>
        <begin position="516"/>
        <end position="575"/>
    </location>
</feature>
<name>A0A3P8UDI5_CYNSE</name>
<accession>A0A3P8UDI5</accession>
<reference evidence="5 6" key="1">
    <citation type="journal article" date="2014" name="Nat. Genet.">
        <title>Whole-genome sequence of a flatfish provides insights into ZW sex chromosome evolution and adaptation to a benthic lifestyle.</title>
        <authorList>
            <person name="Chen S."/>
            <person name="Zhang G."/>
            <person name="Shao C."/>
            <person name="Huang Q."/>
            <person name="Liu G."/>
            <person name="Zhang P."/>
            <person name="Song W."/>
            <person name="An N."/>
            <person name="Chalopin D."/>
            <person name="Volff J.N."/>
            <person name="Hong Y."/>
            <person name="Li Q."/>
            <person name="Sha Z."/>
            <person name="Zhou H."/>
            <person name="Xie M."/>
            <person name="Yu Q."/>
            <person name="Liu Y."/>
            <person name="Xiang H."/>
            <person name="Wang N."/>
            <person name="Wu K."/>
            <person name="Yang C."/>
            <person name="Zhou Q."/>
            <person name="Liao X."/>
            <person name="Yang L."/>
            <person name="Hu Q."/>
            <person name="Zhang J."/>
            <person name="Meng L."/>
            <person name="Jin L."/>
            <person name="Tian Y."/>
            <person name="Lian J."/>
            <person name="Yang J."/>
            <person name="Miao G."/>
            <person name="Liu S."/>
            <person name="Liang Z."/>
            <person name="Yan F."/>
            <person name="Li Y."/>
            <person name="Sun B."/>
            <person name="Zhang H."/>
            <person name="Zhang J."/>
            <person name="Zhu Y."/>
            <person name="Du M."/>
            <person name="Zhao Y."/>
            <person name="Schartl M."/>
            <person name="Tang Q."/>
            <person name="Wang J."/>
        </authorList>
    </citation>
    <scope>NUCLEOTIDE SEQUENCE</scope>
</reference>
<protein>
    <submittedName>
        <fullName evidence="5">FAM161 centrosomal protein B</fullName>
    </submittedName>
</protein>
<dbReference type="Pfam" id="PF10595">
    <property type="entry name" value="FAM161A_B"/>
    <property type="match status" value="1"/>
</dbReference>
<feature type="compositionally biased region" description="Basic and acidic residues" evidence="4">
    <location>
        <begin position="565"/>
        <end position="575"/>
    </location>
</feature>
<dbReference type="GO" id="GO:0005856">
    <property type="term" value="C:cytoskeleton"/>
    <property type="evidence" value="ECO:0007669"/>
    <property type="project" value="UniProtKB-ARBA"/>
</dbReference>
<dbReference type="GO" id="GO:0044782">
    <property type="term" value="P:cilium organization"/>
    <property type="evidence" value="ECO:0007669"/>
    <property type="project" value="TreeGrafter"/>
</dbReference>
<feature type="compositionally biased region" description="Basic and acidic residues" evidence="4">
    <location>
        <begin position="92"/>
        <end position="103"/>
    </location>
</feature>
<feature type="region of interest" description="Disordered" evidence="4">
    <location>
        <begin position="90"/>
        <end position="127"/>
    </location>
</feature>
<evidence type="ECO:0000313" key="5">
    <source>
        <dbReference type="Ensembl" id="ENSCSEP00000000472.1"/>
    </source>
</evidence>
<dbReference type="KEGG" id="csem:103397056"/>